<feature type="transmembrane region" description="Helical" evidence="1">
    <location>
        <begin position="114"/>
        <end position="147"/>
    </location>
</feature>
<dbReference type="AlphaFoldDB" id="D9Z4U5"/>
<name>D9Z4U5_ECOLX</name>
<feature type="transmembrane region" description="Helical" evidence="1">
    <location>
        <begin position="41"/>
        <end position="58"/>
    </location>
</feature>
<feature type="transmembrane region" description="Helical" evidence="1">
    <location>
        <begin position="70"/>
        <end position="94"/>
    </location>
</feature>
<reference evidence="2" key="1">
    <citation type="journal article" date="2010" name="PLoS ONE">
        <title>Complete nucleotide sequence of CTX-M-15-plasmids from clinical Escherichia coli isolates: insertional events of transposons and insertion sequences.</title>
        <authorList>
            <person name="Smet A."/>
            <person name="Van Nieuwerburgh F."/>
            <person name="Vandekerckhove T.T."/>
            <person name="Martel A."/>
            <person name="Deforce D."/>
            <person name="Butaye P."/>
            <person name="Haesebrouck F."/>
        </authorList>
    </citation>
    <scope>NUCLEOTIDE SEQUENCE</scope>
    <source>
        <strain evidence="2">B24</strain>
        <plasmid evidence="2">pEC_B24</plasmid>
    </source>
</reference>
<sequence length="174" mass="19936">MEGAIMITHYDIKMEMQKLKEVLSVEGVNIPSLLQVIKPGTYVFLWVLLWPTFLRLVSVKSDVRDVGFDICASGMMGFLLFVAITNGMMLYLAIPDSFRKDSKIINFMYSKSKTYILLFLIVFSMVSFMHSILYVFALMITFILFFLVYTIDINRYNLSAIASVIGLFKKESVS</sequence>
<keyword evidence="1" id="KW-1133">Transmembrane helix</keyword>
<dbReference type="EMBL" id="GU371926">
    <property type="protein sequence ID" value="ADL13895.1"/>
    <property type="molecule type" value="Genomic_DNA"/>
</dbReference>
<evidence type="ECO:0000313" key="2">
    <source>
        <dbReference type="EMBL" id="ADL13895.1"/>
    </source>
</evidence>
<dbReference type="NCBIfam" id="NF010304">
    <property type="entry name" value="PRK13741.1"/>
    <property type="match status" value="1"/>
</dbReference>
<proteinExistence type="predicted"/>
<keyword evidence="1" id="KW-0472">Membrane</keyword>
<keyword evidence="2" id="KW-0614">Plasmid</keyword>
<protein>
    <submittedName>
        <fullName evidence="2">TraS</fullName>
    </submittedName>
</protein>
<evidence type="ECO:0000256" key="1">
    <source>
        <dbReference type="SAM" id="Phobius"/>
    </source>
</evidence>
<gene>
    <name evidence="2" type="primary">traS</name>
</gene>
<geneLocation type="plasmid" evidence="2">
    <name>pEC_B24</name>
</geneLocation>
<accession>D9Z4U5</accession>
<keyword evidence="1" id="KW-0812">Transmembrane</keyword>
<organism evidence="2">
    <name type="scientific">Escherichia coli</name>
    <dbReference type="NCBI Taxonomy" id="562"/>
    <lineage>
        <taxon>Bacteria</taxon>
        <taxon>Pseudomonadati</taxon>
        <taxon>Pseudomonadota</taxon>
        <taxon>Gammaproteobacteria</taxon>
        <taxon>Enterobacterales</taxon>
        <taxon>Enterobacteriaceae</taxon>
        <taxon>Escherichia</taxon>
    </lineage>
</organism>